<dbReference type="Pfam" id="PF14367">
    <property type="entry name" value="DUF4411"/>
    <property type="match status" value="1"/>
</dbReference>
<comment type="caution">
    <text evidence="2">The sequence shown here is derived from an EMBL/GenBank/DDBJ whole genome shotgun (WGS) entry which is preliminary data.</text>
</comment>
<dbReference type="Proteomes" id="UP000093226">
    <property type="component" value="Unassembled WGS sequence"/>
</dbReference>
<accession>A0A1B9DTD8</accession>
<evidence type="ECO:0000313" key="5">
    <source>
        <dbReference type="Proteomes" id="UP000182367"/>
    </source>
</evidence>
<dbReference type="Proteomes" id="UP000182367">
    <property type="component" value="Unassembled WGS sequence"/>
</dbReference>
<dbReference type="InterPro" id="IPR016541">
    <property type="entry name" value="UCP008505"/>
</dbReference>
<proteinExistence type="predicted"/>
<organism evidence="2 4">
    <name type="scientific">Flavobacterium glycines</name>
    <dbReference type="NCBI Taxonomy" id="551990"/>
    <lineage>
        <taxon>Bacteria</taxon>
        <taxon>Pseudomonadati</taxon>
        <taxon>Bacteroidota</taxon>
        <taxon>Flavobacteriia</taxon>
        <taxon>Flavobacteriales</taxon>
        <taxon>Flavobacteriaceae</taxon>
        <taxon>Flavobacterium</taxon>
    </lineage>
</organism>
<dbReference type="EMBL" id="BJVF01000001">
    <property type="protein sequence ID" value="GEL10230.1"/>
    <property type="molecule type" value="Genomic_DNA"/>
</dbReference>
<reference evidence="4" key="1">
    <citation type="submission" date="2016-03" db="EMBL/GenBank/DDBJ databases">
        <title>Draft genome sequence of Paenibacillus glacialis DSM 22343.</title>
        <authorList>
            <person name="Shin S.-K."/>
            <person name="Yi H."/>
        </authorList>
    </citation>
    <scope>NUCLEOTIDE SEQUENCE [LARGE SCALE GENOMIC DNA]</scope>
    <source>
        <strain evidence="4">NBRC 105008</strain>
    </source>
</reference>
<dbReference type="STRING" id="551990.SAMN05192550_0742"/>
<keyword evidence="5" id="KW-1185">Reference proteome</keyword>
<sequence length="165" mass="19056">MNTPFVLDSNFFIEAHRVSYPFDVVPSFWLKVKELAEKGIIISIDKVHKEISQNKDELTTWCEENLPKDFFKDTSIVINQYIQVSNWANSKSNHYNRTALNEFLNADEADAWLIAFSILNGNQIVTHETSDLKTPKRVKLPDAATPFNINCVKTIEMFRLLGEQF</sequence>
<dbReference type="RefSeq" id="WP_066325644.1">
    <property type="nucleotide sequence ID" value="NZ_BJVF01000001.1"/>
</dbReference>
<reference evidence="1 6" key="4">
    <citation type="submission" date="2019-07" db="EMBL/GenBank/DDBJ databases">
        <title>Whole genome shotgun sequence of Flavobacterium glycines NBRC 105008.</title>
        <authorList>
            <person name="Hosoyama A."/>
            <person name="Uohara A."/>
            <person name="Ohji S."/>
            <person name="Ichikawa N."/>
        </authorList>
    </citation>
    <scope>NUCLEOTIDE SEQUENCE [LARGE SCALE GENOMIC DNA]</scope>
    <source>
        <strain evidence="1 6">NBRC 105008</strain>
    </source>
</reference>
<evidence type="ECO:0000313" key="2">
    <source>
        <dbReference type="EMBL" id="OCB72949.1"/>
    </source>
</evidence>
<dbReference type="AlphaFoldDB" id="A0A1B9DTD8"/>
<protein>
    <submittedName>
        <fullName evidence="2">Twitching motility protein PilT</fullName>
    </submittedName>
</protein>
<dbReference type="EMBL" id="LVEO01000008">
    <property type="protein sequence ID" value="OCB72949.1"/>
    <property type="molecule type" value="Genomic_DNA"/>
</dbReference>
<gene>
    <name evidence="2" type="ORF">FBGL_04225</name>
    <name evidence="1" type="ORF">FGL01_09690</name>
    <name evidence="3" type="ORF">SAMN05192550_0742</name>
</gene>
<reference evidence="2" key="2">
    <citation type="submission" date="2016-03" db="EMBL/GenBank/DDBJ databases">
        <authorList>
            <person name="Ploux O."/>
        </authorList>
    </citation>
    <scope>NUCLEOTIDE SEQUENCE</scope>
    <source>
        <strain evidence="2">NBRC 105008</strain>
    </source>
</reference>
<evidence type="ECO:0000313" key="3">
    <source>
        <dbReference type="EMBL" id="SDI76035.1"/>
    </source>
</evidence>
<evidence type="ECO:0000313" key="6">
    <source>
        <dbReference type="Proteomes" id="UP000321579"/>
    </source>
</evidence>
<dbReference type="Proteomes" id="UP000321579">
    <property type="component" value="Unassembled WGS sequence"/>
</dbReference>
<name>A0A1B9DTD8_9FLAO</name>
<dbReference type="EMBL" id="FNEO01000001">
    <property type="protein sequence ID" value="SDI76035.1"/>
    <property type="molecule type" value="Genomic_DNA"/>
</dbReference>
<dbReference type="OrthoDB" id="3231195at2"/>
<reference evidence="3 5" key="3">
    <citation type="submission" date="2016-10" db="EMBL/GenBank/DDBJ databases">
        <authorList>
            <person name="Varghese N."/>
            <person name="Submissions S."/>
        </authorList>
    </citation>
    <scope>NUCLEOTIDE SEQUENCE [LARGE SCALE GENOMIC DNA]</scope>
    <source>
        <strain evidence="3 5">Gm-149</strain>
    </source>
</reference>
<evidence type="ECO:0000313" key="4">
    <source>
        <dbReference type="Proteomes" id="UP000093226"/>
    </source>
</evidence>
<evidence type="ECO:0000313" key="1">
    <source>
        <dbReference type="EMBL" id="GEL10230.1"/>
    </source>
</evidence>